<name>A0A0F9BGK3_9ZZZZ</name>
<reference evidence="1" key="1">
    <citation type="journal article" date="2015" name="Nature">
        <title>Complex archaea that bridge the gap between prokaryotes and eukaryotes.</title>
        <authorList>
            <person name="Spang A."/>
            <person name="Saw J.H."/>
            <person name="Jorgensen S.L."/>
            <person name="Zaremba-Niedzwiedzka K."/>
            <person name="Martijn J."/>
            <person name="Lind A.E."/>
            <person name="van Eijk R."/>
            <person name="Schleper C."/>
            <person name="Guy L."/>
            <person name="Ettema T.J."/>
        </authorList>
    </citation>
    <scope>NUCLEOTIDE SEQUENCE</scope>
</reference>
<gene>
    <name evidence="1" type="ORF">LCGC14_2530440</name>
</gene>
<dbReference type="EMBL" id="LAZR01041050">
    <property type="protein sequence ID" value="KKL12972.1"/>
    <property type="molecule type" value="Genomic_DNA"/>
</dbReference>
<feature type="non-terminal residue" evidence="1">
    <location>
        <position position="1"/>
    </location>
</feature>
<proteinExistence type="predicted"/>
<sequence>HIRVALKNIFPLPVDMFLVLLSYQGGDFFVQTSKANSWLNLRDWHEEYEQRPFVEARNAIAERKGIAHTTMTEGS</sequence>
<organism evidence="1">
    <name type="scientific">marine sediment metagenome</name>
    <dbReference type="NCBI Taxonomy" id="412755"/>
    <lineage>
        <taxon>unclassified sequences</taxon>
        <taxon>metagenomes</taxon>
        <taxon>ecological metagenomes</taxon>
    </lineage>
</organism>
<accession>A0A0F9BGK3</accession>
<protein>
    <submittedName>
        <fullName evidence="1">Uncharacterized protein</fullName>
    </submittedName>
</protein>
<evidence type="ECO:0000313" key="1">
    <source>
        <dbReference type="EMBL" id="KKL12972.1"/>
    </source>
</evidence>
<dbReference type="AlphaFoldDB" id="A0A0F9BGK3"/>
<comment type="caution">
    <text evidence="1">The sequence shown here is derived from an EMBL/GenBank/DDBJ whole genome shotgun (WGS) entry which is preliminary data.</text>
</comment>